<evidence type="ECO:0008006" key="2">
    <source>
        <dbReference type="Google" id="ProtNLM"/>
    </source>
</evidence>
<evidence type="ECO:0000313" key="1">
    <source>
        <dbReference type="EMBL" id="SBV92452.1"/>
    </source>
</evidence>
<organism evidence="1">
    <name type="scientific">uncultured Dysgonomonas sp</name>
    <dbReference type="NCBI Taxonomy" id="206096"/>
    <lineage>
        <taxon>Bacteria</taxon>
        <taxon>Pseudomonadati</taxon>
        <taxon>Bacteroidota</taxon>
        <taxon>Bacteroidia</taxon>
        <taxon>Bacteroidales</taxon>
        <taxon>Dysgonomonadaceae</taxon>
        <taxon>Dysgonomonas</taxon>
        <taxon>environmental samples</taxon>
    </lineage>
</organism>
<dbReference type="EMBL" id="FLUM01000001">
    <property type="protein sequence ID" value="SBV92452.1"/>
    <property type="molecule type" value="Genomic_DNA"/>
</dbReference>
<gene>
    <name evidence="1" type="ORF">KL86DYS1_10613</name>
</gene>
<proteinExistence type="predicted"/>
<accession>A0A212IZ25</accession>
<reference evidence="1" key="1">
    <citation type="submission" date="2016-04" db="EMBL/GenBank/DDBJ databases">
        <authorList>
            <person name="Evans L.H."/>
            <person name="Alamgir A."/>
            <person name="Owens N."/>
            <person name="Weber N.D."/>
            <person name="Virtaneva K."/>
            <person name="Barbian K."/>
            <person name="Babar A."/>
            <person name="Rosenke K."/>
        </authorList>
    </citation>
    <scope>NUCLEOTIDE SEQUENCE</scope>
    <source>
        <strain evidence="1">86-1</strain>
    </source>
</reference>
<protein>
    <recommendedName>
        <fullName evidence="2">DUF4296 domain-containing protein</fullName>
    </recommendedName>
</protein>
<dbReference type="AlphaFoldDB" id="A0A212IZ25"/>
<dbReference type="RefSeq" id="WP_296938506.1">
    <property type="nucleotide sequence ID" value="NZ_LT599032.1"/>
</dbReference>
<name>A0A212IZ25_9BACT</name>
<sequence>MNKYIYILFLFCMIFTNCKKEVKANDEFRNEILSNIEIPADTAHVFYTLLNKLDSKGITYGAFYKKRLYEIEDSCYNANKILLDSLSNINSDLYSNYIDSIRNKAAKEYQNYLSISDDELDAAIFVTTVNTSIKHYLNQSYNLNLYIPEDISEE</sequence>